<dbReference type="GO" id="GO:0016874">
    <property type="term" value="F:ligase activity"/>
    <property type="evidence" value="ECO:0007669"/>
    <property type="project" value="UniProtKB-KW"/>
</dbReference>
<feature type="active site" description="Proton acceptor" evidence="2">
    <location>
        <position position="128"/>
    </location>
</feature>
<gene>
    <name evidence="3" type="ORF">SAMN05192554_106151</name>
</gene>
<feature type="short sequence motif" description="HXTX 2" evidence="2">
    <location>
        <begin position="128"/>
        <end position="131"/>
    </location>
</feature>
<dbReference type="PANTHER" id="PTHR35561">
    <property type="entry name" value="RNA 2',3'-CYCLIC PHOSPHODIESTERASE"/>
    <property type="match status" value="1"/>
</dbReference>
<dbReference type="Pfam" id="PF13563">
    <property type="entry name" value="2_5_RNA_ligase2"/>
    <property type="match status" value="1"/>
</dbReference>
<reference evidence="3 4" key="1">
    <citation type="submission" date="2016-10" db="EMBL/GenBank/DDBJ databases">
        <authorList>
            <person name="de Groot N.N."/>
        </authorList>
    </citation>
    <scope>NUCLEOTIDE SEQUENCE [LARGE SCALE GENOMIC DNA]</scope>
    <source>
        <strain evidence="4">EB21,IBRC-M 10013,KCTC 4048</strain>
    </source>
</reference>
<dbReference type="GO" id="GO:0008664">
    <property type="term" value="F:RNA 2',3'-cyclic 3'-phosphodiesterase activity"/>
    <property type="evidence" value="ECO:0007669"/>
    <property type="project" value="UniProtKB-EC"/>
</dbReference>
<protein>
    <recommendedName>
        <fullName evidence="2">RNA 2',3'-cyclic phosphodiesterase</fullName>
        <shortName evidence="2">RNA 2',3'-CPDase</shortName>
        <ecNumber evidence="2">3.1.4.58</ecNumber>
    </recommendedName>
</protein>
<comment type="function">
    <text evidence="2">Hydrolyzes RNA 2',3'-cyclic phosphodiester to an RNA 2'-phosphomonoester.</text>
</comment>
<dbReference type="EMBL" id="FNIA01000006">
    <property type="protein sequence ID" value="SDM72455.1"/>
    <property type="molecule type" value="Genomic_DNA"/>
</dbReference>
<keyword evidence="1 2" id="KW-0378">Hydrolase</keyword>
<dbReference type="NCBIfam" id="TIGR02258">
    <property type="entry name" value="2_5_ligase"/>
    <property type="match status" value="1"/>
</dbReference>
<dbReference type="SUPFAM" id="SSF55144">
    <property type="entry name" value="LigT-like"/>
    <property type="match status" value="1"/>
</dbReference>
<sequence length="184" mass="19950">MRLFVSVDLPDDLADDVASVQERFGEVSGMDPTDPESVHITLKFLGEVSEARLGRVEDAVAAGVDRATVEPFEATFGGLGVFPSLDYINVVWLGLRDGGDDLVTLHEGIEAETTAIGFSPEAHTFTPHVTLGRMRHAGGKERVQELVRETDPAAGSMHVDEIRLTESTLTDDGPEYETVARFPL</sequence>
<dbReference type="GO" id="GO:0004113">
    <property type="term" value="F:2',3'-cyclic-nucleotide 3'-phosphodiesterase activity"/>
    <property type="evidence" value="ECO:0007669"/>
    <property type="project" value="InterPro"/>
</dbReference>
<dbReference type="STRING" id="996166.SAMN05192554_106151"/>
<dbReference type="Gene3D" id="3.90.1140.10">
    <property type="entry name" value="Cyclic phosphodiesterase"/>
    <property type="match status" value="1"/>
</dbReference>
<dbReference type="OrthoDB" id="44091at2157"/>
<evidence type="ECO:0000313" key="4">
    <source>
        <dbReference type="Proteomes" id="UP000199370"/>
    </source>
</evidence>
<dbReference type="Proteomes" id="UP000199370">
    <property type="component" value="Unassembled WGS sequence"/>
</dbReference>
<evidence type="ECO:0000256" key="1">
    <source>
        <dbReference type="ARBA" id="ARBA00022801"/>
    </source>
</evidence>
<accession>A0A1G9VKU9</accession>
<keyword evidence="4" id="KW-1185">Reference proteome</keyword>
<evidence type="ECO:0000256" key="2">
    <source>
        <dbReference type="HAMAP-Rule" id="MF_01940"/>
    </source>
</evidence>
<proteinExistence type="inferred from homology"/>
<dbReference type="AlphaFoldDB" id="A0A1G9VKU9"/>
<dbReference type="EC" id="3.1.4.58" evidence="2"/>
<dbReference type="PANTHER" id="PTHR35561:SF1">
    <property type="entry name" value="RNA 2',3'-CYCLIC PHOSPHODIESTERASE"/>
    <property type="match status" value="1"/>
</dbReference>
<comment type="similarity">
    <text evidence="2">Belongs to the 2H phosphoesterase superfamily. ThpR family.</text>
</comment>
<organism evidence="3 4">
    <name type="scientific">Haloarchaeobius iranensis</name>
    <dbReference type="NCBI Taxonomy" id="996166"/>
    <lineage>
        <taxon>Archaea</taxon>
        <taxon>Methanobacteriati</taxon>
        <taxon>Methanobacteriota</taxon>
        <taxon>Stenosarchaea group</taxon>
        <taxon>Halobacteria</taxon>
        <taxon>Halobacteriales</taxon>
        <taxon>Halorubellaceae</taxon>
        <taxon>Haloarchaeobius</taxon>
    </lineage>
</organism>
<keyword evidence="3" id="KW-0436">Ligase</keyword>
<dbReference type="RefSeq" id="WP_089732353.1">
    <property type="nucleotide sequence ID" value="NZ_FNIA01000006.1"/>
</dbReference>
<feature type="active site" description="Proton donor" evidence="2">
    <location>
        <position position="39"/>
    </location>
</feature>
<name>A0A1G9VKU9_9EURY</name>
<evidence type="ECO:0000313" key="3">
    <source>
        <dbReference type="EMBL" id="SDM72455.1"/>
    </source>
</evidence>
<dbReference type="HAMAP" id="MF_01940">
    <property type="entry name" value="RNA_CPDase"/>
    <property type="match status" value="1"/>
</dbReference>
<feature type="short sequence motif" description="HXTX 1" evidence="2">
    <location>
        <begin position="39"/>
        <end position="42"/>
    </location>
</feature>
<dbReference type="InterPro" id="IPR009097">
    <property type="entry name" value="Cyclic_Pdiesterase"/>
</dbReference>
<dbReference type="InterPro" id="IPR004175">
    <property type="entry name" value="RNA_CPDase"/>
</dbReference>
<comment type="catalytic activity">
    <reaction evidence="2">
        <text>a 3'-end 2',3'-cyclophospho-ribonucleotide-RNA + H2O = a 3'-end 2'-phospho-ribonucleotide-RNA + H(+)</text>
        <dbReference type="Rhea" id="RHEA:11828"/>
        <dbReference type="Rhea" id="RHEA-COMP:10464"/>
        <dbReference type="Rhea" id="RHEA-COMP:17353"/>
        <dbReference type="ChEBI" id="CHEBI:15377"/>
        <dbReference type="ChEBI" id="CHEBI:15378"/>
        <dbReference type="ChEBI" id="CHEBI:83064"/>
        <dbReference type="ChEBI" id="CHEBI:173113"/>
        <dbReference type="EC" id="3.1.4.58"/>
    </reaction>
</comment>